<sequence>MTAMSEPYIRHARPEDEDALSLLDRVTWSPLHAVQPRPRPPYPPFFTERCGPEDHLVAELDGVLVGYIRLALSTSLACNAHVRQIQGLAVAESARGAGIGRALLRAVQDEARRRGARRITLRVLGHNTRARRLYESEGFAVEGVLPGEFLLDGTYVDDVLMGRPL</sequence>
<dbReference type="InterPro" id="IPR050832">
    <property type="entry name" value="Bact_Acetyltransf"/>
</dbReference>
<dbReference type="PROSITE" id="PS51186">
    <property type="entry name" value="GNAT"/>
    <property type="match status" value="1"/>
</dbReference>
<dbReference type="CDD" id="cd04301">
    <property type="entry name" value="NAT_SF"/>
    <property type="match status" value="1"/>
</dbReference>
<dbReference type="Pfam" id="PF00583">
    <property type="entry name" value="Acetyltransf_1"/>
    <property type="match status" value="1"/>
</dbReference>
<evidence type="ECO:0000259" key="3">
    <source>
        <dbReference type="PROSITE" id="PS51186"/>
    </source>
</evidence>
<accession>A0A3M0IDK4</accession>
<feature type="domain" description="N-acetyltransferase" evidence="3">
    <location>
        <begin position="7"/>
        <end position="165"/>
    </location>
</feature>
<protein>
    <submittedName>
        <fullName evidence="4">GNAT family N-acetyltransferase</fullName>
    </submittedName>
</protein>
<dbReference type="PANTHER" id="PTHR43877">
    <property type="entry name" value="AMINOALKYLPHOSPHONATE N-ACETYLTRANSFERASE-RELATED-RELATED"/>
    <property type="match status" value="1"/>
</dbReference>
<dbReference type="Proteomes" id="UP000270471">
    <property type="component" value="Unassembled WGS sequence"/>
</dbReference>
<dbReference type="InterPro" id="IPR016181">
    <property type="entry name" value="Acyl_CoA_acyltransferase"/>
</dbReference>
<dbReference type="AlphaFoldDB" id="A0A3M0IDK4"/>
<reference evidence="4 5" key="1">
    <citation type="submission" date="2017-11" db="EMBL/GenBank/DDBJ databases">
        <title>Draft genome of actinobacteria isolated from guarana (Paullinia cupana (Mart.) Ducke.</title>
        <authorList>
            <person name="Siqueira K.A."/>
            <person name="Liotti R.G."/>
            <person name="Mendes T.A.O."/>
            <person name="Soares M.A."/>
        </authorList>
    </citation>
    <scope>NUCLEOTIDE SEQUENCE [LARGE SCALE GENOMIC DNA]</scope>
    <source>
        <strain evidence="4 5">193</strain>
    </source>
</reference>
<organism evidence="4 5">
    <name type="scientific">Streptomyces shenzhenensis</name>
    <dbReference type="NCBI Taxonomy" id="943815"/>
    <lineage>
        <taxon>Bacteria</taxon>
        <taxon>Bacillati</taxon>
        <taxon>Actinomycetota</taxon>
        <taxon>Actinomycetes</taxon>
        <taxon>Kitasatosporales</taxon>
        <taxon>Streptomycetaceae</taxon>
        <taxon>Streptomyces</taxon>
    </lineage>
</organism>
<name>A0A3M0IDK4_9ACTN</name>
<dbReference type="OrthoDB" id="9802340at2"/>
<dbReference type="PANTHER" id="PTHR43877:SF2">
    <property type="entry name" value="AMINOALKYLPHOSPHONATE N-ACETYLTRANSFERASE-RELATED"/>
    <property type="match status" value="1"/>
</dbReference>
<evidence type="ECO:0000256" key="2">
    <source>
        <dbReference type="ARBA" id="ARBA00023315"/>
    </source>
</evidence>
<dbReference type="Gene3D" id="3.40.630.30">
    <property type="match status" value="1"/>
</dbReference>
<gene>
    <name evidence="4" type="ORF">CTZ28_04220</name>
</gene>
<dbReference type="GO" id="GO:0016747">
    <property type="term" value="F:acyltransferase activity, transferring groups other than amino-acyl groups"/>
    <property type="evidence" value="ECO:0007669"/>
    <property type="project" value="InterPro"/>
</dbReference>
<evidence type="ECO:0000313" key="4">
    <source>
        <dbReference type="EMBL" id="RMB87137.1"/>
    </source>
</evidence>
<proteinExistence type="predicted"/>
<dbReference type="SUPFAM" id="SSF55729">
    <property type="entry name" value="Acyl-CoA N-acyltransferases (Nat)"/>
    <property type="match status" value="1"/>
</dbReference>
<evidence type="ECO:0000256" key="1">
    <source>
        <dbReference type="ARBA" id="ARBA00022679"/>
    </source>
</evidence>
<evidence type="ECO:0000313" key="5">
    <source>
        <dbReference type="Proteomes" id="UP000270471"/>
    </source>
</evidence>
<keyword evidence="1 4" id="KW-0808">Transferase</keyword>
<dbReference type="InterPro" id="IPR000182">
    <property type="entry name" value="GNAT_dom"/>
</dbReference>
<dbReference type="EMBL" id="PENI01000002">
    <property type="protein sequence ID" value="RMB87137.1"/>
    <property type="molecule type" value="Genomic_DNA"/>
</dbReference>
<comment type="caution">
    <text evidence="4">The sequence shown here is derived from an EMBL/GenBank/DDBJ whole genome shotgun (WGS) entry which is preliminary data.</text>
</comment>
<keyword evidence="2" id="KW-0012">Acyltransferase</keyword>
<keyword evidence="5" id="KW-1185">Reference proteome</keyword>